<comment type="caution">
    <text evidence="6">The sequence shown here is derived from an EMBL/GenBank/DDBJ whole genome shotgun (WGS) entry which is preliminary data.</text>
</comment>
<dbReference type="PRINTS" id="PR00449">
    <property type="entry name" value="RASTRNSFRMNG"/>
</dbReference>
<proteinExistence type="inferred from homology"/>
<evidence type="ECO:0000313" key="6">
    <source>
        <dbReference type="EMBL" id="CAL4076863.1"/>
    </source>
</evidence>
<dbReference type="Gene3D" id="3.40.50.300">
    <property type="entry name" value="P-loop containing nucleotide triphosphate hydrolases"/>
    <property type="match status" value="1"/>
</dbReference>
<dbReference type="CDD" id="cd01869">
    <property type="entry name" value="Rab1_Ypt1"/>
    <property type="match status" value="1"/>
</dbReference>
<dbReference type="SMART" id="SM00177">
    <property type="entry name" value="ARF"/>
    <property type="match status" value="1"/>
</dbReference>
<dbReference type="AlphaFoldDB" id="A0AAV2QEE3"/>
<gene>
    <name evidence="6" type="ORF">MNOR_LOCUS10264</name>
</gene>
<dbReference type="PROSITE" id="PS51421">
    <property type="entry name" value="RAS"/>
    <property type="match status" value="1"/>
</dbReference>
<sequence length="221" mass="24935">MGSVSCLDYDYRFKILLIGDSAVGKSSLMLRFTDNTYLHSDSYICTIGVDFKIKTVNLDGKIVKFQIWDTAGHERFRTITSNYYRGAHGILVVYDTTDYTTFENVKMWLQEIDRYASENVEKLLVGNKSDLIEKRVVDFEVAKKFSDSLNIPIIETSANNAVNVEQAFMTMASNIKKRVGQPVISSKPNVILTNIVDVDSRGSGCCSRGVEKKSRSKFYTS</sequence>
<evidence type="ECO:0000256" key="5">
    <source>
        <dbReference type="ARBA" id="ARBA00023289"/>
    </source>
</evidence>
<dbReference type="PANTHER" id="PTHR47977">
    <property type="entry name" value="RAS-RELATED PROTEIN RAB"/>
    <property type="match status" value="1"/>
</dbReference>
<protein>
    <submittedName>
        <fullName evidence="6">Uncharacterized protein</fullName>
    </submittedName>
</protein>
<evidence type="ECO:0000256" key="1">
    <source>
        <dbReference type="ARBA" id="ARBA00006270"/>
    </source>
</evidence>
<dbReference type="InterPro" id="IPR050227">
    <property type="entry name" value="Rab"/>
</dbReference>
<evidence type="ECO:0000313" key="7">
    <source>
        <dbReference type="Proteomes" id="UP001497623"/>
    </source>
</evidence>
<dbReference type="InterPro" id="IPR005225">
    <property type="entry name" value="Small_GTP-bd"/>
</dbReference>
<dbReference type="SMART" id="SM00173">
    <property type="entry name" value="RAS"/>
    <property type="match status" value="1"/>
</dbReference>
<organism evidence="6 7">
    <name type="scientific">Meganyctiphanes norvegica</name>
    <name type="common">Northern krill</name>
    <name type="synonym">Thysanopoda norvegica</name>
    <dbReference type="NCBI Taxonomy" id="48144"/>
    <lineage>
        <taxon>Eukaryota</taxon>
        <taxon>Metazoa</taxon>
        <taxon>Ecdysozoa</taxon>
        <taxon>Arthropoda</taxon>
        <taxon>Crustacea</taxon>
        <taxon>Multicrustacea</taxon>
        <taxon>Malacostraca</taxon>
        <taxon>Eumalacostraca</taxon>
        <taxon>Eucarida</taxon>
        <taxon>Euphausiacea</taxon>
        <taxon>Euphausiidae</taxon>
        <taxon>Meganyctiphanes</taxon>
    </lineage>
</organism>
<keyword evidence="2" id="KW-0547">Nucleotide-binding</keyword>
<reference evidence="6 7" key="1">
    <citation type="submission" date="2024-05" db="EMBL/GenBank/DDBJ databases">
        <authorList>
            <person name="Wallberg A."/>
        </authorList>
    </citation>
    <scope>NUCLEOTIDE SEQUENCE [LARGE SCALE GENOMIC DNA]</scope>
</reference>
<dbReference type="GO" id="GO:0003924">
    <property type="term" value="F:GTPase activity"/>
    <property type="evidence" value="ECO:0007669"/>
    <property type="project" value="InterPro"/>
</dbReference>
<dbReference type="NCBIfam" id="TIGR00231">
    <property type="entry name" value="small_GTP"/>
    <property type="match status" value="1"/>
</dbReference>
<evidence type="ECO:0000256" key="4">
    <source>
        <dbReference type="ARBA" id="ARBA00023288"/>
    </source>
</evidence>
<dbReference type="EMBL" id="CAXKWB010005129">
    <property type="protein sequence ID" value="CAL4076863.1"/>
    <property type="molecule type" value="Genomic_DNA"/>
</dbReference>
<dbReference type="Pfam" id="PF00071">
    <property type="entry name" value="Ras"/>
    <property type="match status" value="1"/>
</dbReference>
<dbReference type="PROSITE" id="PS51419">
    <property type="entry name" value="RAB"/>
    <property type="match status" value="1"/>
</dbReference>
<dbReference type="SUPFAM" id="SSF52540">
    <property type="entry name" value="P-loop containing nucleoside triphosphate hydrolases"/>
    <property type="match status" value="1"/>
</dbReference>
<evidence type="ECO:0000256" key="3">
    <source>
        <dbReference type="ARBA" id="ARBA00023134"/>
    </source>
</evidence>
<keyword evidence="7" id="KW-1185">Reference proteome</keyword>
<dbReference type="SMART" id="SM00176">
    <property type="entry name" value="RAN"/>
    <property type="match status" value="1"/>
</dbReference>
<keyword evidence="3" id="KW-0342">GTP-binding</keyword>
<accession>A0AAV2QEE3</accession>
<dbReference type="FunFam" id="3.40.50.300:FF:001447">
    <property type="entry name" value="Ras-related protein Rab-1B"/>
    <property type="match status" value="1"/>
</dbReference>
<dbReference type="SMART" id="SM00174">
    <property type="entry name" value="RHO"/>
    <property type="match status" value="1"/>
</dbReference>
<dbReference type="InterPro" id="IPR001806">
    <property type="entry name" value="Small_GTPase"/>
</dbReference>
<evidence type="ECO:0000256" key="2">
    <source>
        <dbReference type="ARBA" id="ARBA00022741"/>
    </source>
</evidence>
<dbReference type="SMART" id="SM00175">
    <property type="entry name" value="RAB"/>
    <property type="match status" value="1"/>
</dbReference>
<dbReference type="InterPro" id="IPR057289">
    <property type="entry name" value="Rab1/Ypt1"/>
</dbReference>
<name>A0AAV2QEE3_MEGNR</name>
<keyword evidence="5" id="KW-0636">Prenylation</keyword>
<dbReference type="InterPro" id="IPR027417">
    <property type="entry name" value="P-loop_NTPase"/>
</dbReference>
<dbReference type="Proteomes" id="UP001497623">
    <property type="component" value="Unassembled WGS sequence"/>
</dbReference>
<dbReference type="GO" id="GO:0005525">
    <property type="term" value="F:GTP binding"/>
    <property type="evidence" value="ECO:0007669"/>
    <property type="project" value="UniProtKB-KW"/>
</dbReference>
<keyword evidence="4" id="KW-0449">Lipoprotein</keyword>
<comment type="similarity">
    <text evidence="1">Belongs to the small GTPase superfamily. Rab family.</text>
</comment>